<feature type="region of interest" description="Disordered" evidence="7">
    <location>
        <begin position="1"/>
        <end position="93"/>
    </location>
</feature>
<evidence type="ECO:0000256" key="5">
    <source>
        <dbReference type="ARBA" id="ARBA00023242"/>
    </source>
</evidence>
<dbReference type="InterPro" id="IPR011011">
    <property type="entry name" value="Znf_FYVE_PHD"/>
</dbReference>
<reference evidence="9 10" key="1">
    <citation type="journal article" date="2024" name="J. Plant Pathol.">
        <title>Sequence and assembly of the genome of Seiridium unicorne, isolate CBS 538.82, causal agent of cypress canker disease.</title>
        <authorList>
            <person name="Scali E."/>
            <person name="Rocca G.D."/>
            <person name="Danti R."/>
            <person name="Garbelotto M."/>
            <person name="Barberini S."/>
            <person name="Baroncelli R."/>
            <person name="Emiliani G."/>
        </authorList>
    </citation>
    <scope>NUCLEOTIDE SEQUENCE [LARGE SCALE GENOMIC DNA]</scope>
    <source>
        <strain evidence="9 10">BM-138-508</strain>
    </source>
</reference>
<dbReference type="PANTHER" id="PTHR12628">
    <property type="entry name" value="POLYCOMB-LIKE TRANSCRIPTION FACTOR"/>
    <property type="match status" value="1"/>
</dbReference>
<feature type="compositionally biased region" description="Low complexity" evidence="7">
    <location>
        <begin position="123"/>
        <end position="139"/>
    </location>
</feature>
<dbReference type="SMART" id="SM00249">
    <property type="entry name" value="PHD"/>
    <property type="match status" value="1"/>
</dbReference>
<feature type="region of interest" description="Disordered" evidence="7">
    <location>
        <begin position="107"/>
        <end position="233"/>
    </location>
</feature>
<keyword evidence="10" id="KW-1185">Reference proteome</keyword>
<keyword evidence="5" id="KW-0539">Nucleus</keyword>
<feature type="compositionally biased region" description="Low complexity" evidence="7">
    <location>
        <begin position="74"/>
        <end position="87"/>
    </location>
</feature>
<evidence type="ECO:0000256" key="4">
    <source>
        <dbReference type="ARBA" id="ARBA00022833"/>
    </source>
</evidence>
<keyword evidence="3 6" id="KW-0863">Zinc-finger</keyword>
<dbReference type="Pfam" id="PF00628">
    <property type="entry name" value="PHD"/>
    <property type="match status" value="1"/>
</dbReference>
<evidence type="ECO:0000313" key="10">
    <source>
        <dbReference type="Proteomes" id="UP001408356"/>
    </source>
</evidence>
<name>A0ABR2UZF5_9PEZI</name>
<feature type="domain" description="PHD-type" evidence="8">
    <location>
        <begin position="239"/>
        <end position="295"/>
    </location>
</feature>
<accession>A0ABR2UZF5</accession>
<evidence type="ECO:0000313" key="9">
    <source>
        <dbReference type="EMBL" id="KAK9419919.1"/>
    </source>
</evidence>
<feature type="compositionally biased region" description="Pro residues" evidence="7">
    <location>
        <begin position="113"/>
        <end position="122"/>
    </location>
</feature>
<dbReference type="SUPFAM" id="SSF57903">
    <property type="entry name" value="FYVE/PHD zinc finger"/>
    <property type="match status" value="1"/>
</dbReference>
<evidence type="ECO:0000256" key="1">
    <source>
        <dbReference type="ARBA" id="ARBA00004123"/>
    </source>
</evidence>
<gene>
    <name evidence="9" type="ORF">SUNI508_06925</name>
</gene>
<evidence type="ECO:0000256" key="6">
    <source>
        <dbReference type="PROSITE-ProRule" id="PRU00146"/>
    </source>
</evidence>
<evidence type="ECO:0000256" key="7">
    <source>
        <dbReference type="SAM" id="MobiDB-lite"/>
    </source>
</evidence>
<feature type="compositionally biased region" description="Basic and acidic residues" evidence="7">
    <location>
        <begin position="399"/>
        <end position="411"/>
    </location>
</feature>
<dbReference type="InterPro" id="IPR013083">
    <property type="entry name" value="Znf_RING/FYVE/PHD"/>
</dbReference>
<dbReference type="Proteomes" id="UP001408356">
    <property type="component" value="Unassembled WGS sequence"/>
</dbReference>
<evidence type="ECO:0000256" key="2">
    <source>
        <dbReference type="ARBA" id="ARBA00022723"/>
    </source>
</evidence>
<dbReference type="InterPro" id="IPR001965">
    <property type="entry name" value="Znf_PHD"/>
</dbReference>
<feature type="region of interest" description="Disordered" evidence="7">
    <location>
        <begin position="351"/>
        <end position="417"/>
    </location>
</feature>
<proteinExistence type="predicted"/>
<dbReference type="InterPro" id="IPR019787">
    <property type="entry name" value="Znf_PHD-finger"/>
</dbReference>
<feature type="compositionally biased region" description="Polar residues" evidence="7">
    <location>
        <begin position="380"/>
        <end position="396"/>
    </location>
</feature>
<comment type="caution">
    <text evidence="9">The sequence shown here is derived from an EMBL/GenBank/DDBJ whole genome shotgun (WGS) entry which is preliminary data.</text>
</comment>
<sequence>MADEDAPTQAPQDGAASDISQRVTASEAAPATPAAAASPAPSSASSQARPHYTPQFSATTEMILKRIRAGSGGLSSAISSASTAGTINKRTYEDAKRRLVMSMNTSIAIPMPASAPDPPPRSQPRSTPVLAPARAPVLPKVEIKPESSMSAPRPRGRPPKLDKKGKAPRGAKRKRGQDDDEGSSVLSEPPDSGEDDEYQEATPTMTKSGRQVLKPPQFNPATESSAGKRKHYGKRTAEQALCKVCTRGLSPANNQIVFCDGCNLCWHQMCHDPYIDDEFVSDESRSWFCRSCLAKREKHLAKKKSVDGYKGVSWASKSANQRRAYLSGLPQGQLVNLVMYSLELHPDLPVFPEGNAPRRGRPPAGSQVMALPASPGPIHYTQSVSTPNGSSASGSHKNGKIDRTARERSEDIPPAWPHVGSGVLAGINLNEDDFEDKNDFESFSVATYDTKTGEKIVENGMPSSGQEAAAS</sequence>
<dbReference type="Gene3D" id="3.30.40.10">
    <property type="entry name" value="Zinc/RING finger domain, C3HC4 (zinc finger)"/>
    <property type="match status" value="1"/>
</dbReference>
<dbReference type="PROSITE" id="PS01359">
    <property type="entry name" value="ZF_PHD_1"/>
    <property type="match status" value="1"/>
</dbReference>
<evidence type="ECO:0000256" key="3">
    <source>
        <dbReference type="ARBA" id="ARBA00022771"/>
    </source>
</evidence>
<evidence type="ECO:0000259" key="8">
    <source>
        <dbReference type="PROSITE" id="PS50016"/>
    </source>
</evidence>
<organism evidence="9 10">
    <name type="scientific">Seiridium unicorne</name>
    <dbReference type="NCBI Taxonomy" id="138068"/>
    <lineage>
        <taxon>Eukaryota</taxon>
        <taxon>Fungi</taxon>
        <taxon>Dikarya</taxon>
        <taxon>Ascomycota</taxon>
        <taxon>Pezizomycotina</taxon>
        <taxon>Sordariomycetes</taxon>
        <taxon>Xylariomycetidae</taxon>
        <taxon>Amphisphaeriales</taxon>
        <taxon>Sporocadaceae</taxon>
        <taxon>Seiridium</taxon>
    </lineage>
</organism>
<dbReference type="CDD" id="cd15502">
    <property type="entry name" value="PHD_Phf1p_Phf2p_like"/>
    <property type="match status" value="1"/>
</dbReference>
<keyword evidence="4" id="KW-0862">Zinc</keyword>
<keyword evidence="2" id="KW-0479">Metal-binding</keyword>
<protein>
    <recommendedName>
        <fullName evidence="8">PHD-type domain-containing protein</fullName>
    </recommendedName>
</protein>
<feature type="compositionally biased region" description="Basic residues" evidence="7">
    <location>
        <begin position="166"/>
        <end position="175"/>
    </location>
</feature>
<dbReference type="EMBL" id="JARVKF010000279">
    <property type="protein sequence ID" value="KAK9419919.1"/>
    <property type="molecule type" value="Genomic_DNA"/>
</dbReference>
<dbReference type="InterPro" id="IPR019786">
    <property type="entry name" value="Zinc_finger_PHD-type_CS"/>
</dbReference>
<comment type="subcellular location">
    <subcellularLocation>
        <location evidence="1">Nucleus</location>
    </subcellularLocation>
</comment>
<feature type="compositionally biased region" description="Low complexity" evidence="7">
    <location>
        <begin position="25"/>
        <end position="48"/>
    </location>
</feature>
<dbReference type="PROSITE" id="PS50016">
    <property type="entry name" value="ZF_PHD_2"/>
    <property type="match status" value="1"/>
</dbReference>
<dbReference type="PANTHER" id="PTHR12628:SF10">
    <property type="entry name" value="HOMEOBOX DOMAIN-CONTAINING PROTEIN"/>
    <property type="match status" value="1"/>
</dbReference>